<organism evidence="3 5">
    <name type="scientific">Streptomyces brevispora</name>
    <dbReference type="NCBI Taxonomy" id="887462"/>
    <lineage>
        <taxon>Bacteria</taxon>
        <taxon>Bacillati</taxon>
        <taxon>Actinomycetota</taxon>
        <taxon>Actinomycetes</taxon>
        <taxon>Kitasatosporales</taxon>
        <taxon>Streptomycetaceae</taxon>
        <taxon>Streptomyces</taxon>
    </lineage>
</organism>
<evidence type="ECO:0000259" key="2">
    <source>
        <dbReference type="Pfam" id="PF01548"/>
    </source>
</evidence>
<dbReference type="Pfam" id="PF01548">
    <property type="entry name" value="DEDD_Tnp_IS110"/>
    <property type="match status" value="1"/>
</dbReference>
<dbReference type="EMBL" id="CP109114">
    <property type="protein sequence ID" value="WSC11447.1"/>
    <property type="molecule type" value="Genomic_DNA"/>
</dbReference>
<evidence type="ECO:0000313" key="4">
    <source>
        <dbReference type="EMBL" id="WSC17664.1"/>
    </source>
</evidence>
<feature type="compositionally biased region" description="Pro residues" evidence="1">
    <location>
        <begin position="138"/>
        <end position="151"/>
    </location>
</feature>
<gene>
    <name evidence="3" type="ORF">OIE64_00140</name>
    <name evidence="4" type="ORF">OIE64_35900</name>
</gene>
<protein>
    <submittedName>
        <fullName evidence="3">Transposase</fullName>
    </submittedName>
</protein>
<dbReference type="RefSeq" id="WP_326589292.1">
    <property type="nucleotide sequence ID" value="NZ_CP109114.1"/>
</dbReference>
<feature type="domain" description="Transposase IS110-like N-terminal" evidence="2">
    <location>
        <begin position="17"/>
        <end position="99"/>
    </location>
</feature>
<proteinExistence type="predicted"/>
<accession>A0ABZ1FVA9</accession>
<reference evidence="3 5" key="1">
    <citation type="submission" date="2022-10" db="EMBL/GenBank/DDBJ databases">
        <title>The complete genomes of actinobacterial strains from the NBC collection.</title>
        <authorList>
            <person name="Joergensen T.S."/>
            <person name="Alvarez Arevalo M."/>
            <person name="Sterndorff E.B."/>
            <person name="Faurdal D."/>
            <person name="Vuksanovic O."/>
            <person name="Mourched A.-S."/>
            <person name="Charusanti P."/>
            <person name="Shaw S."/>
            <person name="Blin K."/>
            <person name="Weber T."/>
        </authorList>
    </citation>
    <scope>NUCLEOTIDE SEQUENCE [LARGE SCALE GENOMIC DNA]</scope>
    <source>
        <strain evidence="3 5">NBC 01769</strain>
    </source>
</reference>
<evidence type="ECO:0000313" key="5">
    <source>
        <dbReference type="Proteomes" id="UP001330827"/>
    </source>
</evidence>
<keyword evidence="5" id="KW-1185">Reference proteome</keyword>
<dbReference type="Proteomes" id="UP001330827">
    <property type="component" value="Chromosome"/>
</dbReference>
<evidence type="ECO:0000256" key="1">
    <source>
        <dbReference type="SAM" id="MobiDB-lite"/>
    </source>
</evidence>
<feature type="compositionally biased region" description="Basic and acidic residues" evidence="1">
    <location>
        <begin position="92"/>
        <end position="101"/>
    </location>
</feature>
<name>A0ABZ1FVA9_9ACTN</name>
<dbReference type="InterPro" id="IPR002525">
    <property type="entry name" value="Transp_IS110-like_N"/>
</dbReference>
<feature type="region of interest" description="Disordered" evidence="1">
    <location>
        <begin position="91"/>
        <end position="151"/>
    </location>
</feature>
<sequence>MTTTTTSATEQDAVFGGVDSHADTIHVAVITDRGGHVADAEFPTTAAGYAAAIAFLNAHGTVTAVGVEGTSSYGLGFTRAARHAGLTVIEVNRPDKAERRRIGSPIPSTPTQQPAPRCPAGHRSSPRTTPSAAYAPSTTPPGPPSRPAPPP</sequence>
<dbReference type="EMBL" id="CP109114">
    <property type="protein sequence ID" value="WSC17664.1"/>
    <property type="molecule type" value="Genomic_DNA"/>
</dbReference>
<evidence type="ECO:0000313" key="3">
    <source>
        <dbReference type="EMBL" id="WSC11447.1"/>
    </source>
</evidence>
<feature type="compositionally biased region" description="Low complexity" evidence="1">
    <location>
        <begin position="126"/>
        <end position="137"/>
    </location>
</feature>